<keyword evidence="4" id="KW-0378">Hydrolase</keyword>
<evidence type="ECO:0000313" key="4">
    <source>
        <dbReference type="EMBL" id="KAF4035189.1"/>
    </source>
</evidence>
<dbReference type="PANTHER" id="PTHR34615:SF1">
    <property type="entry name" value="PX DOMAIN-CONTAINING PROTEIN"/>
    <property type="match status" value="1"/>
</dbReference>
<keyword evidence="2" id="KW-0479">Metal-binding</keyword>
<protein>
    <submittedName>
        <fullName evidence="4">DDE superfamily endonuclease</fullName>
    </submittedName>
</protein>
<reference evidence="4" key="1">
    <citation type="submission" date="2020-04" db="EMBL/GenBank/DDBJ databases">
        <title>Hybrid Assembly of Korean Phytophthora infestans isolates.</title>
        <authorList>
            <person name="Prokchorchik M."/>
            <person name="Lee Y."/>
            <person name="Seo J."/>
            <person name="Cho J.-H."/>
            <person name="Park Y.-E."/>
            <person name="Jang D.-C."/>
            <person name="Im J.-S."/>
            <person name="Choi J.-G."/>
            <person name="Park H.-J."/>
            <person name="Lee G.-B."/>
            <person name="Lee Y.-G."/>
            <person name="Hong S.-Y."/>
            <person name="Cho K."/>
            <person name="Sohn K.H."/>
        </authorList>
    </citation>
    <scope>NUCLEOTIDE SEQUENCE</scope>
    <source>
        <strain evidence="4">KR_1_A1</strain>
    </source>
</reference>
<dbReference type="EMBL" id="WSZM01000331">
    <property type="protein sequence ID" value="KAF4035189.1"/>
    <property type="molecule type" value="Genomic_DNA"/>
</dbReference>
<dbReference type="Pfam" id="PF13359">
    <property type="entry name" value="DDE_Tnp_4"/>
    <property type="match status" value="1"/>
</dbReference>
<feature type="domain" description="DDE Tnp4" evidence="3">
    <location>
        <begin position="168"/>
        <end position="327"/>
    </location>
</feature>
<evidence type="ECO:0000259" key="3">
    <source>
        <dbReference type="Pfam" id="PF13359"/>
    </source>
</evidence>
<comment type="caution">
    <text evidence="4">The sequence shown here is derived from an EMBL/GenBank/DDBJ whole genome shotgun (WGS) entry which is preliminary data.</text>
</comment>
<comment type="cofactor">
    <cofactor evidence="1">
        <name>a divalent metal cation</name>
        <dbReference type="ChEBI" id="CHEBI:60240"/>
    </cofactor>
</comment>
<name>A0A833T138_PHYIN</name>
<accession>A0A833T138</accession>
<dbReference type="PANTHER" id="PTHR34615">
    <property type="entry name" value="PX DOMAIN-CONTAINING PROTEIN"/>
    <property type="match status" value="1"/>
</dbReference>
<dbReference type="Proteomes" id="UP000602510">
    <property type="component" value="Unassembled WGS sequence"/>
</dbReference>
<dbReference type="AlphaFoldDB" id="A0A833T138"/>
<keyword evidence="4" id="KW-0255">Endonuclease</keyword>
<evidence type="ECO:0000313" key="5">
    <source>
        <dbReference type="Proteomes" id="UP000602510"/>
    </source>
</evidence>
<dbReference type="GO" id="GO:0004519">
    <property type="term" value="F:endonuclease activity"/>
    <property type="evidence" value="ECO:0007669"/>
    <property type="project" value="UniProtKB-KW"/>
</dbReference>
<gene>
    <name evidence="4" type="ORF">GN244_ATG12963</name>
</gene>
<keyword evidence="5" id="KW-1185">Reference proteome</keyword>
<organism evidence="4 5">
    <name type="scientific">Phytophthora infestans</name>
    <name type="common">Potato late blight agent</name>
    <name type="synonym">Botrytis infestans</name>
    <dbReference type="NCBI Taxonomy" id="4787"/>
    <lineage>
        <taxon>Eukaryota</taxon>
        <taxon>Sar</taxon>
        <taxon>Stramenopiles</taxon>
        <taxon>Oomycota</taxon>
        <taxon>Peronosporomycetes</taxon>
        <taxon>Peronosporales</taxon>
        <taxon>Peronosporaceae</taxon>
        <taxon>Phytophthora</taxon>
    </lineage>
</organism>
<sequence>MLSTTNHFSSRMELLLLHEVLGDAVTAAEAALLLSFEQPERPIIPDVRFCVPTLSDEDCRQQFRFDVAGFIRLTELFALPEFVITGSRDKAHATEAVCILLHRLSYPKRHYDMIHRFGRSTSALCRIFMHVDTRILSTAMKQCGRAHPCICRCRAPHRVAYEERFAFIDGTKNRICRPSSRPGRGENLQKQVYSGHKRTHCLNYQAVVAPDGLTLHFWGPIEGRRHDSTLLRESKFIEFMESEPPYSMGNGDPAYGIRKFLVSGFRKTAPTDAEQRFNKLMSSVREAVEWQFGSMKSLWAFIDFNKSLRLRLSPIGKYVLVSMLLTNCHCCYNGGNQISASFGLAPPSLDAYLAK</sequence>
<keyword evidence="4" id="KW-0540">Nuclease</keyword>
<evidence type="ECO:0000256" key="1">
    <source>
        <dbReference type="ARBA" id="ARBA00001968"/>
    </source>
</evidence>
<evidence type="ECO:0000256" key="2">
    <source>
        <dbReference type="ARBA" id="ARBA00022723"/>
    </source>
</evidence>
<dbReference type="InterPro" id="IPR027806">
    <property type="entry name" value="HARBI1_dom"/>
</dbReference>
<proteinExistence type="predicted"/>
<dbReference type="GO" id="GO:0046872">
    <property type="term" value="F:metal ion binding"/>
    <property type="evidence" value="ECO:0007669"/>
    <property type="project" value="UniProtKB-KW"/>
</dbReference>